<dbReference type="Proteomes" id="UP001166304">
    <property type="component" value="Unassembled WGS sequence"/>
</dbReference>
<accession>A0AA41FZW2</accession>
<dbReference type="AlphaFoldDB" id="A0AA41FZW2"/>
<evidence type="ECO:0000313" key="1">
    <source>
        <dbReference type="EMBL" id="MBV0900753.1"/>
    </source>
</evidence>
<sequence>MSRSVSEKLGEGWRMMCPENHHTLEDQVGPTVYCEQCNCAYRYDDLIDKAELGSGKRGYRH</sequence>
<dbReference type="EMBL" id="JAHQXE010000001">
    <property type="protein sequence ID" value="MBV0900753.1"/>
    <property type="molecule type" value="Genomic_DNA"/>
</dbReference>
<comment type="caution">
    <text evidence="1">The sequence shown here is derived from an EMBL/GenBank/DDBJ whole genome shotgun (WGS) entry which is preliminary data.</text>
</comment>
<evidence type="ECO:0000313" key="2">
    <source>
        <dbReference type="Proteomes" id="UP001166304"/>
    </source>
</evidence>
<gene>
    <name evidence="1" type="ORF">KTS37_03030</name>
</gene>
<keyword evidence="2" id="KW-1185">Reference proteome</keyword>
<protein>
    <submittedName>
        <fullName evidence="1">Uncharacterized protein</fullName>
    </submittedName>
</protein>
<dbReference type="RefSeq" id="WP_162411967.1">
    <property type="nucleotide sequence ID" value="NZ_JAHQXE010000001.1"/>
</dbReference>
<organism evidence="1 2">
    <name type="scientific">Haloarcula salina</name>
    <dbReference type="NCBI Taxonomy" id="1429914"/>
    <lineage>
        <taxon>Archaea</taxon>
        <taxon>Methanobacteriati</taxon>
        <taxon>Methanobacteriota</taxon>
        <taxon>Stenosarchaea group</taxon>
        <taxon>Halobacteria</taxon>
        <taxon>Halobacteriales</taxon>
        <taxon>Haloarculaceae</taxon>
        <taxon>Haloarcula</taxon>
    </lineage>
</organism>
<proteinExistence type="predicted"/>
<name>A0AA41FZW2_9EURY</name>
<reference evidence="1" key="1">
    <citation type="submission" date="2021-06" db="EMBL/GenBank/DDBJ databases">
        <title>New haloarchaea isolates fom saline soil.</title>
        <authorList>
            <person name="Duran-Viseras A."/>
            <person name="Sanchez-Porro C.S."/>
            <person name="Ventosa A."/>
        </authorList>
    </citation>
    <scope>NUCLEOTIDE SEQUENCE</scope>
    <source>
        <strain evidence="1">JCM 18369</strain>
    </source>
</reference>